<keyword evidence="2" id="KW-1185">Reference proteome</keyword>
<protein>
    <recommendedName>
        <fullName evidence="3">Antitoxin component YwqK of the YwqJK toxin-antitoxin module</fullName>
    </recommendedName>
</protein>
<evidence type="ECO:0000313" key="1">
    <source>
        <dbReference type="EMBL" id="SNS92440.1"/>
    </source>
</evidence>
<organism evidence="1 2">
    <name type="scientific">Ekhidna lutea</name>
    <dbReference type="NCBI Taxonomy" id="447679"/>
    <lineage>
        <taxon>Bacteria</taxon>
        <taxon>Pseudomonadati</taxon>
        <taxon>Bacteroidota</taxon>
        <taxon>Cytophagia</taxon>
        <taxon>Cytophagales</taxon>
        <taxon>Reichenbachiellaceae</taxon>
        <taxon>Ekhidna</taxon>
    </lineage>
</organism>
<reference evidence="1 2" key="1">
    <citation type="submission" date="2017-06" db="EMBL/GenBank/DDBJ databases">
        <authorList>
            <person name="Kim H.J."/>
            <person name="Triplett B.A."/>
        </authorList>
    </citation>
    <scope>NUCLEOTIDE SEQUENCE [LARGE SCALE GENOMIC DNA]</scope>
    <source>
        <strain evidence="1 2">DSM 19307</strain>
    </source>
</reference>
<gene>
    <name evidence="1" type="ORF">SAMN05421640_1647</name>
</gene>
<dbReference type="Gene3D" id="3.90.930.1">
    <property type="match status" value="1"/>
</dbReference>
<proteinExistence type="predicted"/>
<dbReference type="Proteomes" id="UP000198393">
    <property type="component" value="Unassembled WGS sequence"/>
</dbReference>
<accession>A0A239IFL1</accession>
<dbReference type="SUPFAM" id="SSF82185">
    <property type="entry name" value="Histone H3 K4-specific methyltransferase SET7/9 N-terminal domain"/>
    <property type="match status" value="1"/>
</dbReference>
<sequence length="268" mass="32210">MGLSVFAQEGESLEEIFKVDYDTPLTLDLEEEAKEDSGIEPVKQKKKKKKRNVYFGIKTRKGFTRTGFGNDVVFEIFNVLKEYEGPPEYASDFYWYDYKKKKVMNSLRVDKKNAGVLHGPYKKMLGEQVLEEGWYYKGMKHRRWVRFNRHDILQDKSYWWKGWPQDSKLAYYDFKKTKLREVIPVHFGEKDGEYWAFHEDGSLAVRGEYKHGHRVGLWREYYDGGRVKREVVYPEDPFNFKFNPYISREWDSKGVLIYDRKKFLKGRY</sequence>
<evidence type="ECO:0008006" key="3">
    <source>
        <dbReference type="Google" id="ProtNLM"/>
    </source>
</evidence>
<evidence type="ECO:0000313" key="2">
    <source>
        <dbReference type="Proteomes" id="UP000198393"/>
    </source>
</evidence>
<dbReference type="AlphaFoldDB" id="A0A239IFL1"/>
<dbReference type="EMBL" id="FZPD01000003">
    <property type="protein sequence ID" value="SNS92440.1"/>
    <property type="molecule type" value="Genomic_DNA"/>
</dbReference>
<name>A0A239IFL1_EKHLU</name>